<protein>
    <submittedName>
        <fullName evidence="1">K02A2.6-like</fullName>
    </submittedName>
</protein>
<dbReference type="PANTHER" id="PTHR37984:SF15">
    <property type="entry name" value="INTEGRASE CATALYTIC DOMAIN-CONTAINING PROTEIN"/>
    <property type="match status" value="1"/>
</dbReference>
<evidence type="ECO:0000313" key="2">
    <source>
        <dbReference type="Proteomes" id="UP001235939"/>
    </source>
</evidence>
<dbReference type="CDD" id="cd01647">
    <property type="entry name" value="RT_LTR"/>
    <property type="match status" value="1"/>
</dbReference>
<dbReference type="PANTHER" id="PTHR37984">
    <property type="entry name" value="PROTEIN CBG26694"/>
    <property type="match status" value="1"/>
</dbReference>
<keyword evidence="2" id="KW-1185">Reference proteome</keyword>
<dbReference type="SUPFAM" id="SSF56672">
    <property type="entry name" value="DNA/RNA polymerases"/>
    <property type="match status" value="1"/>
</dbReference>
<dbReference type="Proteomes" id="UP001235939">
    <property type="component" value="Chromosome 13"/>
</dbReference>
<dbReference type="InterPro" id="IPR050951">
    <property type="entry name" value="Retrovirus_Pol_polyprotein"/>
</dbReference>
<dbReference type="Gene3D" id="3.30.70.270">
    <property type="match status" value="2"/>
</dbReference>
<name>A0ABY6L5P9_9ARAC</name>
<organism evidence="1 2">
    <name type="scientific">Cordylochernes scorpioides</name>
    <dbReference type="NCBI Taxonomy" id="51811"/>
    <lineage>
        <taxon>Eukaryota</taxon>
        <taxon>Metazoa</taxon>
        <taxon>Ecdysozoa</taxon>
        <taxon>Arthropoda</taxon>
        <taxon>Chelicerata</taxon>
        <taxon>Arachnida</taxon>
        <taxon>Pseudoscorpiones</taxon>
        <taxon>Cheliferoidea</taxon>
        <taxon>Chernetidae</taxon>
        <taxon>Cordylochernes</taxon>
    </lineage>
</organism>
<dbReference type="Gene3D" id="3.10.10.10">
    <property type="entry name" value="HIV Type 1 Reverse Transcriptase, subunit A, domain 1"/>
    <property type="match status" value="1"/>
</dbReference>
<evidence type="ECO:0000313" key="1">
    <source>
        <dbReference type="EMBL" id="UYV75802.1"/>
    </source>
</evidence>
<proteinExistence type="predicted"/>
<dbReference type="EMBL" id="CP092875">
    <property type="protein sequence ID" value="UYV75802.1"/>
    <property type="molecule type" value="Genomic_DNA"/>
</dbReference>
<dbReference type="InterPro" id="IPR043502">
    <property type="entry name" value="DNA/RNA_pol_sf"/>
</dbReference>
<gene>
    <name evidence="1" type="ORF">LAZ67_13001404</name>
</gene>
<reference evidence="1 2" key="1">
    <citation type="submission" date="2022-01" db="EMBL/GenBank/DDBJ databases">
        <title>A chromosomal length assembly of Cordylochernes scorpioides.</title>
        <authorList>
            <person name="Zeh D."/>
            <person name="Zeh J."/>
        </authorList>
    </citation>
    <scope>NUCLEOTIDE SEQUENCE [LARGE SCALE GENOMIC DNA]</scope>
    <source>
        <strain evidence="1">IN4F17</strain>
        <tissue evidence="1">Whole Body</tissue>
    </source>
</reference>
<sequence length="172" mass="20069">MGIIELIVTSKWISPIVISRKKDCSIRLCVDLREPNKAVILDAYPIPLIEDILSSLHGLKVFTNLDLSQAYHQIKFHSEFRQKSLKFFGYIIYDNRVHLDGELMKHLLDAPPPKDKSGLRSLIGIITWFQKYLYNKSTILEPLQKFLKKGIPFKWGNFLLYLFSEIAYGYYN</sequence>
<dbReference type="InterPro" id="IPR043128">
    <property type="entry name" value="Rev_trsase/Diguanyl_cyclase"/>
</dbReference>
<accession>A0ABY6L5P9</accession>